<gene>
    <name evidence="1" type="ORF">GCM10017559_40140</name>
</gene>
<dbReference type="PANTHER" id="PTHR43611">
    <property type="entry name" value="ALPHA-D-GLUCOSE 1-PHOSPHATE PHOSPHATASE"/>
    <property type="match status" value="1"/>
</dbReference>
<dbReference type="RefSeq" id="WP_344897384.1">
    <property type="nucleotide sequence ID" value="NZ_BAAAWD010000010.1"/>
</dbReference>
<evidence type="ECO:0000313" key="2">
    <source>
        <dbReference type="Proteomes" id="UP001499930"/>
    </source>
</evidence>
<dbReference type="PANTHER" id="PTHR43611:SF3">
    <property type="entry name" value="FLAVIN MONONUCLEOTIDE HYDROLASE 1, CHLOROPLATIC"/>
    <property type="match status" value="1"/>
</dbReference>
<name>A0ABP6KL84_9ACTN</name>
<dbReference type="EMBL" id="BAAAWD010000010">
    <property type="protein sequence ID" value="GAA3013008.1"/>
    <property type="molecule type" value="Genomic_DNA"/>
</dbReference>
<dbReference type="SFLD" id="SFLDG01129">
    <property type="entry name" value="C1.5:_HAD__Beta-PGM__Phosphata"/>
    <property type="match status" value="1"/>
</dbReference>
<sequence>MSESVPPVLVFDMFGVIARHQSPESLLAIERAARLSGPRLWRPYWDLRAPYDRGDRSGRDYWRTVARAAETEFGDDQIDELIARDLDSWSEVDDEMVDLVADMSGRTRVALLSNLPADLAAHVERLHRPLLELFEVRAFSCRIGHAKPEAEVYTWCLEQLGVPASDTMFVDDRTENVRAAERLGMAGHLFVSADELRRAIKEPHRATTPRAGG</sequence>
<keyword evidence="2" id="KW-1185">Reference proteome</keyword>
<protein>
    <submittedName>
        <fullName evidence="1">HAD-IA family hydrolase</fullName>
    </submittedName>
</protein>
<dbReference type="Proteomes" id="UP001499930">
    <property type="component" value="Unassembled WGS sequence"/>
</dbReference>
<dbReference type="InterPro" id="IPR023198">
    <property type="entry name" value="PGP-like_dom2"/>
</dbReference>
<dbReference type="SUPFAM" id="SSF56784">
    <property type="entry name" value="HAD-like"/>
    <property type="match status" value="1"/>
</dbReference>
<dbReference type="NCBIfam" id="TIGR01509">
    <property type="entry name" value="HAD-SF-IA-v3"/>
    <property type="match status" value="1"/>
</dbReference>
<dbReference type="CDD" id="cd02603">
    <property type="entry name" value="HAD_sEH-N_like"/>
    <property type="match status" value="1"/>
</dbReference>
<dbReference type="Gene3D" id="1.10.150.240">
    <property type="entry name" value="Putative phosphatase, domain 2"/>
    <property type="match status" value="1"/>
</dbReference>
<dbReference type="GO" id="GO:0016787">
    <property type="term" value="F:hydrolase activity"/>
    <property type="evidence" value="ECO:0007669"/>
    <property type="project" value="UniProtKB-KW"/>
</dbReference>
<evidence type="ECO:0000313" key="1">
    <source>
        <dbReference type="EMBL" id="GAA3013008.1"/>
    </source>
</evidence>
<dbReference type="InterPro" id="IPR006439">
    <property type="entry name" value="HAD-SF_hydro_IA"/>
</dbReference>
<dbReference type="InterPro" id="IPR036412">
    <property type="entry name" value="HAD-like_sf"/>
</dbReference>
<keyword evidence="1" id="KW-0378">Hydrolase</keyword>
<accession>A0ABP6KL84</accession>
<reference evidence="2" key="1">
    <citation type="journal article" date="2019" name="Int. J. Syst. Evol. Microbiol.">
        <title>The Global Catalogue of Microorganisms (GCM) 10K type strain sequencing project: providing services to taxonomists for standard genome sequencing and annotation.</title>
        <authorList>
            <consortium name="The Broad Institute Genomics Platform"/>
            <consortium name="The Broad Institute Genome Sequencing Center for Infectious Disease"/>
            <person name="Wu L."/>
            <person name="Ma J."/>
        </authorList>
    </citation>
    <scope>NUCLEOTIDE SEQUENCE [LARGE SCALE GENOMIC DNA]</scope>
    <source>
        <strain evidence="2">JCM 3106</strain>
    </source>
</reference>
<proteinExistence type="predicted"/>
<dbReference type="Gene3D" id="3.40.50.1000">
    <property type="entry name" value="HAD superfamily/HAD-like"/>
    <property type="match status" value="1"/>
</dbReference>
<dbReference type="SFLD" id="SFLDS00003">
    <property type="entry name" value="Haloacid_Dehalogenase"/>
    <property type="match status" value="1"/>
</dbReference>
<organism evidence="1 2">
    <name type="scientific">Streptosporangium longisporum</name>
    <dbReference type="NCBI Taxonomy" id="46187"/>
    <lineage>
        <taxon>Bacteria</taxon>
        <taxon>Bacillati</taxon>
        <taxon>Actinomycetota</taxon>
        <taxon>Actinomycetes</taxon>
        <taxon>Streptosporangiales</taxon>
        <taxon>Streptosporangiaceae</taxon>
        <taxon>Streptosporangium</taxon>
    </lineage>
</organism>
<dbReference type="Pfam" id="PF00702">
    <property type="entry name" value="Hydrolase"/>
    <property type="match status" value="1"/>
</dbReference>
<dbReference type="InterPro" id="IPR023214">
    <property type="entry name" value="HAD_sf"/>
</dbReference>
<comment type="caution">
    <text evidence="1">The sequence shown here is derived from an EMBL/GenBank/DDBJ whole genome shotgun (WGS) entry which is preliminary data.</text>
</comment>